<dbReference type="SUPFAM" id="SSF160651">
    <property type="entry name" value="FLJ32549 C-terminal domain-like"/>
    <property type="match status" value="1"/>
</dbReference>
<feature type="compositionally biased region" description="Polar residues" evidence="1">
    <location>
        <begin position="1"/>
        <end position="11"/>
    </location>
</feature>
<accession>A0A4V1ITA7</accession>
<feature type="region of interest" description="Disordered" evidence="1">
    <location>
        <begin position="481"/>
        <end position="502"/>
    </location>
</feature>
<dbReference type="InterPro" id="IPR038060">
    <property type="entry name" value="C12orf66-like_central_sf"/>
</dbReference>
<dbReference type="InterPro" id="IPR018544">
    <property type="entry name" value="KICS_2"/>
</dbReference>
<dbReference type="GO" id="GO:0034198">
    <property type="term" value="P:cellular response to amino acid starvation"/>
    <property type="evidence" value="ECO:0007669"/>
    <property type="project" value="TreeGrafter"/>
</dbReference>
<evidence type="ECO:0000313" key="3">
    <source>
        <dbReference type="Proteomes" id="UP000268535"/>
    </source>
</evidence>
<reference evidence="3" key="1">
    <citation type="journal article" date="2018" name="Nat. Microbiol.">
        <title>Leveraging single-cell genomics to expand the fungal tree of life.</title>
        <authorList>
            <person name="Ahrendt S.R."/>
            <person name="Quandt C.A."/>
            <person name="Ciobanu D."/>
            <person name="Clum A."/>
            <person name="Salamov A."/>
            <person name="Andreopoulos B."/>
            <person name="Cheng J.F."/>
            <person name="Woyke T."/>
            <person name="Pelin A."/>
            <person name="Henrissat B."/>
            <person name="Reynolds N.K."/>
            <person name="Benny G.L."/>
            <person name="Smith M.E."/>
            <person name="James T.Y."/>
            <person name="Grigoriev I.V."/>
        </authorList>
    </citation>
    <scope>NUCLEOTIDE SEQUENCE [LARGE SCALE GENOMIC DNA]</scope>
    <source>
        <strain evidence="3">ATCC 52028</strain>
    </source>
</reference>
<feature type="compositionally biased region" description="Low complexity" evidence="1">
    <location>
        <begin position="58"/>
        <end position="86"/>
    </location>
</feature>
<dbReference type="Gene3D" id="3.30.450.240">
    <property type="match status" value="1"/>
</dbReference>
<dbReference type="Pfam" id="PF09404">
    <property type="entry name" value="C12orf66_like"/>
    <property type="match status" value="1"/>
</dbReference>
<dbReference type="Gene3D" id="1.10.3450.30">
    <property type="match status" value="1"/>
</dbReference>
<evidence type="ECO:0000313" key="2">
    <source>
        <dbReference type="EMBL" id="RKO96397.1"/>
    </source>
</evidence>
<feature type="compositionally biased region" description="Pro residues" evidence="1">
    <location>
        <begin position="87"/>
        <end position="97"/>
    </location>
</feature>
<protein>
    <submittedName>
        <fullName evidence="2">Uncharacterized protein</fullName>
    </submittedName>
</protein>
<feature type="compositionally biased region" description="Basic residues" evidence="1">
    <location>
        <begin position="34"/>
        <end position="44"/>
    </location>
</feature>
<dbReference type="EMBL" id="ML009999">
    <property type="protein sequence ID" value="RKO96397.1"/>
    <property type="molecule type" value="Genomic_DNA"/>
</dbReference>
<dbReference type="GO" id="GO:1904262">
    <property type="term" value="P:negative regulation of TORC1 signaling"/>
    <property type="evidence" value="ECO:0007669"/>
    <property type="project" value="TreeGrafter"/>
</dbReference>
<dbReference type="PANTHER" id="PTHR31581">
    <property type="entry name" value="KICSTOR COMPLEX PROTEIN C12ORF66"/>
    <property type="match status" value="1"/>
</dbReference>
<feature type="compositionally biased region" description="Low complexity" evidence="1">
    <location>
        <begin position="347"/>
        <end position="360"/>
    </location>
</feature>
<dbReference type="PANTHER" id="PTHR31581:SF1">
    <property type="entry name" value="KICSTOR SUBUNIT 2"/>
    <property type="match status" value="1"/>
</dbReference>
<name>A0A4V1ITA7_9FUNG</name>
<dbReference type="GO" id="GO:0042149">
    <property type="term" value="P:cellular response to glucose starvation"/>
    <property type="evidence" value="ECO:0007669"/>
    <property type="project" value="TreeGrafter"/>
</dbReference>
<proteinExistence type="predicted"/>
<gene>
    <name evidence="2" type="ORF">CAUPRSCDRAFT_11912</name>
</gene>
<dbReference type="AlphaFoldDB" id="A0A4V1ITA7"/>
<organism evidence="2 3">
    <name type="scientific">Caulochytrium protostelioides</name>
    <dbReference type="NCBI Taxonomy" id="1555241"/>
    <lineage>
        <taxon>Eukaryota</taxon>
        <taxon>Fungi</taxon>
        <taxon>Fungi incertae sedis</taxon>
        <taxon>Chytridiomycota</taxon>
        <taxon>Chytridiomycota incertae sedis</taxon>
        <taxon>Chytridiomycetes</taxon>
        <taxon>Caulochytriales</taxon>
        <taxon>Caulochytriaceae</taxon>
        <taxon>Caulochytrium</taxon>
    </lineage>
</organism>
<evidence type="ECO:0000256" key="1">
    <source>
        <dbReference type="SAM" id="MobiDB-lite"/>
    </source>
</evidence>
<feature type="compositionally biased region" description="Low complexity" evidence="1">
    <location>
        <begin position="369"/>
        <end position="378"/>
    </location>
</feature>
<feature type="region of interest" description="Disordered" evidence="1">
    <location>
        <begin position="1"/>
        <end position="97"/>
    </location>
</feature>
<feature type="region of interest" description="Disordered" evidence="1">
    <location>
        <begin position="345"/>
        <end position="378"/>
    </location>
</feature>
<dbReference type="GO" id="GO:0061462">
    <property type="term" value="P:protein localization to lysosome"/>
    <property type="evidence" value="ECO:0007669"/>
    <property type="project" value="TreeGrafter"/>
</dbReference>
<sequence length="687" mass="71436">MHRTTQLTRTPCPSPGRQATAHQPRRVPPDSGRPRRPPPRRQPCRRVALPPLSPPPRAALASPAAGASYTGAATETEAEAGADSADPPSPAPAPYPPRWPGDRPGCWGWLAALSPLVPYEQRYVAMRYRGSRLRMTRPLAARYVAVEEALARYAAAQAATAPPAAGATTPSGASRDAPLWQQALHAVRIFVALRHRLCTIHTILERDGYNTFLQKTAFTRMKTHLADVDAVLASLGDAASASASAVSPGAAAASPAGRPGHDGFPARMGLAAAGPLLGARAATTPAHNAVIPALESYVRTEIVVLRGAILAEEGLQTYHLPSTVLNLYLAHHALAQYRQNLTRAERPATATATASPAAAAVPPPPPPSTTAAAAASSSSSSSSRPAAAPFFPLAASARHAALPPVVAFYERFIETAHFKAGFYFDHIFAQRLAVFHAEPGSETALSESLLVAKTCLDPVLHPRPATVTATATTALMPPAATAPATAAPAPAPAPAPASSAGPAATAKADAAASEAPAAAPEVPAPFNVSLIYLVNEHDAFSKGGMMPYGEAQRPLQGLERYPAIYSVPGAAPTAHWPNIVSLLIHSVRLETHAATGRMEGIVHFYDPLVHCTYVLCQVDLKIVFVAIYAGPLAALPPVLVSTIESLWSTMTYSRLFANRAAAADAAAAAATAPPSASPTSPSLVGHR</sequence>
<dbReference type="Proteomes" id="UP000268535">
    <property type="component" value="Unassembled WGS sequence"/>
</dbReference>